<evidence type="ECO:0000313" key="2">
    <source>
        <dbReference type="Proteomes" id="UP000799423"/>
    </source>
</evidence>
<keyword evidence="2" id="KW-1185">Reference proteome</keyword>
<dbReference type="Proteomes" id="UP000799423">
    <property type="component" value="Unassembled WGS sequence"/>
</dbReference>
<reference evidence="1" key="1">
    <citation type="submission" date="2020-01" db="EMBL/GenBank/DDBJ databases">
        <authorList>
            <consortium name="DOE Joint Genome Institute"/>
            <person name="Haridas S."/>
            <person name="Albert R."/>
            <person name="Binder M."/>
            <person name="Bloem J."/>
            <person name="Labutti K."/>
            <person name="Salamov A."/>
            <person name="Andreopoulos B."/>
            <person name="Baker S.E."/>
            <person name="Barry K."/>
            <person name="Bills G."/>
            <person name="Bluhm B.H."/>
            <person name="Cannon C."/>
            <person name="Castanera R."/>
            <person name="Culley D.E."/>
            <person name="Daum C."/>
            <person name="Ezra D."/>
            <person name="Gonzalez J.B."/>
            <person name="Henrissat B."/>
            <person name="Kuo A."/>
            <person name="Liang C."/>
            <person name="Lipzen A."/>
            <person name="Lutzoni F."/>
            <person name="Magnuson J."/>
            <person name="Mondo S."/>
            <person name="Nolan M."/>
            <person name="Ohm R."/>
            <person name="Pangilinan J."/>
            <person name="Park H.-J."/>
            <person name="Ramirez L."/>
            <person name="Alfaro M."/>
            <person name="Sun H."/>
            <person name="Tritt A."/>
            <person name="Yoshinaga Y."/>
            <person name="Zwiers L.-H."/>
            <person name="Turgeon B.G."/>
            <person name="Goodwin S.B."/>
            <person name="Spatafora J.W."/>
            <person name="Crous P.W."/>
            <person name="Grigoriev I.V."/>
        </authorList>
    </citation>
    <scope>NUCLEOTIDE SEQUENCE</scope>
    <source>
        <strain evidence="1">IPT5</strain>
    </source>
</reference>
<accession>A0A6A7BI62</accession>
<gene>
    <name evidence="1" type="ORF">T440DRAFT_275479</name>
</gene>
<protein>
    <submittedName>
        <fullName evidence="1">Uncharacterized protein</fullName>
    </submittedName>
</protein>
<dbReference type="EMBL" id="MU006293">
    <property type="protein sequence ID" value="KAF2854427.1"/>
    <property type="molecule type" value="Genomic_DNA"/>
</dbReference>
<sequence>MTISWTSPTTIERHGAHVQIGRSQLESQCFPPRCARPQQPLQRCRRPSLPSRGYVLQPQLLQARLCYGYRLAGRTTTSTATSDPAIPTKPGVQLRCCITTSLAIAPVISTDLYLTRSCFAGTVLLIDSGVAESPVLPRGEGRSPNGLRRRRYAHAYACTPAVPLYSAASVVDRACNRVSNWWVRRLCRGRAARKAGCLLACPSRTGISQCRCDCREARTENAYALLGLMLSVYC</sequence>
<proteinExistence type="predicted"/>
<name>A0A6A7BI62_9PLEO</name>
<organism evidence="1 2">
    <name type="scientific">Plenodomus tracheiphilus IPT5</name>
    <dbReference type="NCBI Taxonomy" id="1408161"/>
    <lineage>
        <taxon>Eukaryota</taxon>
        <taxon>Fungi</taxon>
        <taxon>Dikarya</taxon>
        <taxon>Ascomycota</taxon>
        <taxon>Pezizomycotina</taxon>
        <taxon>Dothideomycetes</taxon>
        <taxon>Pleosporomycetidae</taxon>
        <taxon>Pleosporales</taxon>
        <taxon>Pleosporineae</taxon>
        <taxon>Leptosphaeriaceae</taxon>
        <taxon>Plenodomus</taxon>
    </lineage>
</organism>
<evidence type="ECO:0000313" key="1">
    <source>
        <dbReference type="EMBL" id="KAF2854427.1"/>
    </source>
</evidence>
<dbReference type="AlphaFoldDB" id="A0A6A7BI62"/>